<dbReference type="Proteomes" id="UP000241444">
    <property type="component" value="Unassembled WGS sequence"/>
</dbReference>
<reference evidence="2" key="1">
    <citation type="submission" date="2017-11" db="EMBL/GenBank/DDBJ databases">
        <authorList>
            <person name="Kuznetsova I."/>
            <person name="Sazanova A."/>
            <person name="Chirak E."/>
            <person name="Safronova V."/>
            <person name="Willems A."/>
        </authorList>
    </citation>
    <scope>NUCLEOTIDE SEQUENCE [LARGE SCALE GENOMIC DNA]</scope>
    <source>
        <strain evidence="2">STM 196</strain>
    </source>
</reference>
<sequence>MGTKLEQMAKQQEEARAMPHAFAMKKSDEFDDSTEYHQACGIVERQFLKLTSLCPGIATAPFMKAGEAMFMWGVFSAMTGSDERSEKLLTTYLHRHAGVDYDLSVEQAHLTASTARMTPLLREISRCGEFAYRENDDELFVHIAQLFLKEMGITSVQ</sequence>
<proteinExistence type="predicted"/>
<organism evidence="1 2">
    <name type="scientific">Phyllobacterium brassicacearum</name>
    <dbReference type="NCBI Taxonomy" id="314235"/>
    <lineage>
        <taxon>Bacteria</taxon>
        <taxon>Pseudomonadati</taxon>
        <taxon>Pseudomonadota</taxon>
        <taxon>Alphaproteobacteria</taxon>
        <taxon>Hyphomicrobiales</taxon>
        <taxon>Phyllobacteriaceae</taxon>
        <taxon>Phyllobacterium</taxon>
    </lineage>
</organism>
<dbReference type="AlphaFoldDB" id="A0A2P7BV00"/>
<comment type="caution">
    <text evidence="1">The sequence shown here is derived from an EMBL/GenBank/DDBJ whole genome shotgun (WGS) entry which is preliminary data.</text>
</comment>
<evidence type="ECO:0000313" key="1">
    <source>
        <dbReference type="EMBL" id="PSH70295.1"/>
    </source>
</evidence>
<name>A0A2P7BV00_9HYPH</name>
<keyword evidence="2" id="KW-1185">Reference proteome</keyword>
<evidence type="ECO:0000313" key="2">
    <source>
        <dbReference type="Proteomes" id="UP000241444"/>
    </source>
</evidence>
<gene>
    <name evidence="1" type="ORF">CU102_04230</name>
</gene>
<dbReference type="EMBL" id="PGGO01000002">
    <property type="protein sequence ID" value="PSH70295.1"/>
    <property type="molecule type" value="Genomic_DNA"/>
</dbReference>
<accession>A0A2P7BV00</accession>
<protein>
    <submittedName>
        <fullName evidence="1">Uncharacterized protein</fullName>
    </submittedName>
</protein>